<dbReference type="InterPro" id="IPR027417">
    <property type="entry name" value="P-loop_NTPase"/>
</dbReference>
<gene>
    <name evidence="3" type="ORF">AALO_G00204410</name>
</gene>
<dbReference type="PANTHER" id="PTHR14819:SF9">
    <property type="entry name" value="UP-REGULATOR OF CELL PROLIFERATION-LIKE"/>
    <property type="match status" value="1"/>
</dbReference>
<dbReference type="PANTHER" id="PTHR14819">
    <property type="entry name" value="GTP-BINDING"/>
    <property type="match status" value="1"/>
</dbReference>
<accession>A0AAV6G860</accession>
<feature type="domain" description="VLIG-type G" evidence="2">
    <location>
        <begin position="614"/>
        <end position="845"/>
    </location>
</feature>
<evidence type="ECO:0000313" key="3">
    <source>
        <dbReference type="EMBL" id="KAG5269652.1"/>
    </source>
</evidence>
<dbReference type="InterPro" id="IPR057365">
    <property type="entry name" value="URGCP"/>
</dbReference>
<dbReference type="Pfam" id="PF25496">
    <property type="entry name" value="URGCP"/>
    <property type="match status" value="1"/>
</dbReference>
<evidence type="ECO:0000256" key="1">
    <source>
        <dbReference type="ARBA" id="ARBA00006828"/>
    </source>
</evidence>
<dbReference type="Proteomes" id="UP000823561">
    <property type="component" value="Chromosome 15"/>
</dbReference>
<protein>
    <recommendedName>
        <fullName evidence="2">VLIG-type G domain-containing protein</fullName>
    </recommendedName>
</protein>
<reference evidence="3" key="1">
    <citation type="submission" date="2020-10" db="EMBL/GenBank/DDBJ databases">
        <title>Chromosome-scale genome assembly of the Allis shad, Alosa alosa.</title>
        <authorList>
            <person name="Margot Z."/>
            <person name="Christophe K."/>
            <person name="Cabau C."/>
            <person name="Louis A."/>
            <person name="Berthelot C."/>
            <person name="Parey E."/>
            <person name="Roest Crollius H."/>
            <person name="Montfort J."/>
            <person name="Robinson-Rechavi M."/>
            <person name="Bucao C."/>
            <person name="Bouchez O."/>
            <person name="Gislard M."/>
            <person name="Lluch J."/>
            <person name="Milhes M."/>
            <person name="Lampietro C."/>
            <person name="Lopez Roques C."/>
            <person name="Donnadieu C."/>
            <person name="Braasch I."/>
            <person name="Desvignes T."/>
            <person name="Postlethwait J."/>
            <person name="Bobe J."/>
            <person name="Guiguen Y."/>
        </authorList>
    </citation>
    <scope>NUCLEOTIDE SEQUENCE</scope>
    <source>
        <strain evidence="3">M-15738</strain>
        <tissue evidence="3">Blood</tissue>
    </source>
</reference>
<proteinExistence type="inferred from homology"/>
<dbReference type="EMBL" id="JADWDJ010000015">
    <property type="protein sequence ID" value="KAG5269652.1"/>
    <property type="molecule type" value="Genomic_DNA"/>
</dbReference>
<comment type="similarity">
    <text evidence="1">Belongs to the TRAFAC class dynamin-like GTPase superfamily. Very large inducible GTPase (VLIG) family.</text>
</comment>
<dbReference type="InterPro" id="IPR052986">
    <property type="entry name" value="VLIG_GTPase"/>
</dbReference>
<organism evidence="3 4">
    <name type="scientific">Alosa alosa</name>
    <name type="common">allis shad</name>
    <dbReference type="NCBI Taxonomy" id="278164"/>
    <lineage>
        <taxon>Eukaryota</taxon>
        <taxon>Metazoa</taxon>
        <taxon>Chordata</taxon>
        <taxon>Craniata</taxon>
        <taxon>Vertebrata</taxon>
        <taxon>Euteleostomi</taxon>
        <taxon>Actinopterygii</taxon>
        <taxon>Neopterygii</taxon>
        <taxon>Teleostei</taxon>
        <taxon>Clupei</taxon>
        <taxon>Clupeiformes</taxon>
        <taxon>Clupeoidei</taxon>
        <taxon>Clupeidae</taxon>
        <taxon>Alosa</taxon>
    </lineage>
</organism>
<evidence type="ECO:0000313" key="4">
    <source>
        <dbReference type="Proteomes" id="UP000823561"/>
    </source>
</evidence>
<dbReference type="GO" id="GO:0005525">
    <property type="term" value="F:GTP binding"/>
    <property type="evidence" value="ECO:0007669"/>
    <property type="project" value="InterPro"/>
</dbReference>
<name>A0AAV6G860_9TELE</name>
<dbReference type="InterPro" id="IPR058641">
    <property type="entry name" value="GVIN1_dom"/>
</dbReference>
<comment type="caution">
    <text evidence="3">The sequence shown here is derived from an EMBL/GenBank/DDBJ whole genome shotgun (WGS) entry which is preliminary data.</text>
</comment>
<dbReference type="PROSITE" id="PS51717">
    <property type="entry name" value="G_VLIG"/>
    <property type="match status" value="1"/>
</dbReference>
<sequence length="1559" mass="177528">MSVYRKESAAAPSYSNSSTLIAQNKALGSVMYMLGMRDFIRDPMDVTSILYISNLTLEDETPPAPNYLLQSFLRRLWLYHPDSRNPSCSSMPEKSWPGTCPPTVDEGLGEELRSAVNPLDLVTGAYMSSNSLLRQEITNHMVQCNFAVPLLLPAVWPDVSGTLLLWPFRGVMGMQRSTSANPRDFQMKNMACSRMPLISCVRLGSCGISKSRVLNRVLSGPRKNCEFFVHRDMDGGQLPRSISEGMVEVGWNLPLGDPNGDTFSRPILLANLRGDAAACHRPLSLVSRGSGVLVVFFEMLGEKELAALIYWRSLACHMILVDCSRGHENASDRERLAKFLRKAVKELELEEEMVVSGCRGDEEELAVHLIEALDHLIPHLHAVNLVDLAGIGLDLSYNVDEDEICRKAYDEAEGVLKGMEDDPVQFKEEQLPLQGAQWKRLAKIEKEQCRNQEGEGFNQRHLKEEEEYIRQQMRKHTVTPAMKGFIDALTTINSLKRAYFLSWMKTRLGAVQWDQLSQSVDPLLDQQPLVELEGCPSSHSFLGLEHFFREMGVMYEMCYHSACKDSYITRLPNLAAELLMHGVPLEIYDGDASCVPINWVNNVLIHLQKKLSLNLRLKVITAFGLHNSKNADILTTLFGASFLKGSYRHAKGAFMLLVIIPEMQRWMMECDLLLLINMEGLSYPEMEEGKESLAHDHELATFVTGLSDVLLLNLKAENQADVKDTRQIAVSALLRTKEMEKMPVCQLMSQCEGADTKTLSLHMSRVIQILSMERTGEDLDSVQLPTENSNPCIMGPWNDRIVYLPLNPECSKAALELKNNLFSTIQKCAMKNQPTRLPQFMESIYQLWEAIKHETFPIPFNNTEVADTFSGVCNKLLDGEQNLESHMQDWLGGVDHRISDLKKNRRNSEAILKALEDETTKEIKSEGRKMQVILENHFNRSDINFKLVDAYKPNFLSFVNMYQTQKTGQLNKTLESATDVYDLSAKVKALQTAIEAALEVKLRALLADSRVNDASFLDSKLEEEFASVWDQIPTNLEQKPVEVQDIVDNVKKQLRNNLRIRVLQKYIDKLEYVGKTGVSEVFEVRNDHFGFKSKVKRTLQNDKKEAPKFANRMVEACDRSILENVKRKDNYKDSYTTAILEIVDKGLSTKDFNVNSQFEIDLKVYVCNKAALAFLEMQNRLIRQMNSKEKFLHDNKKKYMLDFMYQFRKRDQCQTASHTFINLCLKPAAHNYIQSSLGAAILEDILQKDDARRFISPREFHYNILRDLITEDNFERFLEYLQSGETFSRKSIQAILTGYFSGTVVVDDRRKQRMEEISDKMLKAVNEVTNDTSGGQGNIREMLLAVCDNLTNSGGVNVPQDTLEGPLFDINTHRDIFVANLRDSLNEINQELSQDLRRTDKAVDVSPDLPDELLEALFDKVKGCGRECPFCKAPCDMGDKDHTLHSSLWHRPKGLLSYHCSDSANLSHSTCSQEVSGKNQFLNKDTGDKPVPYKDNHTIYPDWYIPEREGSSTYWKYILMKYNQKFAQAYQRDPADIPMEWERIQQADALESLRKTFHS</sequence>
<dbReference type="Pfam" id="PF25683">
    <property type="entry name" value="URGCP_GTPase"/>
    <property type="match status" value="1"/>
</dbReference>
<dbReference type="InterPro" id="IPR030383">
    <property type="entry name" value="G_VLIG_dom"/>
</dbReference>
<dbReference type="Pfam" id="PF25974">
    <property type="entry name" value="URGCP_9th"/>
    <property type="match status" value="1"/>
</dbReference>
<dbReference type="Gene3D" id="3.40.50.300">
    <property type="entry name" value="P-loop containing nucleotide triphosphate hydrolases"/>
    <property type="match status" value="1"/>
</dbReference>
<keyword evidence="4" id="KW-1185">Reference proteome</keyword>
<evidence type="ECO:0000259" key="2">
    <source>
        <dbReference type="PROSITE" id="PS51717"/>
    </source>
</evidence>